<dbReference type="AlphaFoldDB" id="A0AAN7K8H1"/>
<keyword evidence="3" id="KW-1185">Reference proteome</keyword>
<dbReference type="Proteomes" id="UP001345219">
    <property type="component" value="Chromosome 23"/>
</dbReference>
<evidence type="ECO:0000313" key="2">
    <source>
        <dbReference type="EMBL" id="KAK4762056.1"/>
    </source>
</evidence>
<reference evidence="2 3" key="1">
    <citation type="journal article" date="2023" name="Hortic Res">
        <title>Pangenome of water caltrop reveals structural variations and asymmetric subgenome divergence after allopolyploidization.</title>
        <authorList>
            <person name="Zhang X."/>
            <person name="Chen Y."/>
            <person name="Wang L."/>
            <person name="Yuan Y."/>
            <person name="Fang M."/>
            <person name="Shi L."/>
            <person name="Lu R."/>
            <person name="Comes H.P."/>
            <person name="Ma Y."/>
            <person name="Chen Y."/>
            <person name="Huang G."/>
            <person name="Zhou Y."/>
            <person name="Zheng Z."/>
            <person name="Qiu Y."/>
        </authorList>
    </citation>
    <scope>NUCLEOTIDE SEQUENCE [LARGE SCALE GENOMIC DNA]</scope>
    <source>
        <tissue evidence="2">Roots</tissue>
    </source>
</reference>
<protein>
    <submittedName>
        <fullName evidence="2">Uncharacterized protein</fullName>
    </submittedName>
</protein>
<organism evidence="2 3">
    <name type="scientific">Trapa incisa</name>
    <dbReference type="NCBI Taxonomy" id="236973"/>
    <lineage>
        <taxon>Eukaryota</taxon>
        <taxon>Viridiplantae</taxon>
        <taxon>Streptophyta</taxon>
        <taxon>Embryophyta</taxon>
        <taxon>Tracheophyta</taxon>
        <taxon>Spermatophyta</taxon>
        <taxon>Magnoliopsida</taxon>
        <taxon>eudicotyledons</taxon>
        <taxon>Gunneridae</taxon>
        <taxon>Pentapetalae</taxon>
        <taxon>rosids</taxon>
        <taxon>malvids</taxon>
        <taxon>Myrtales</taxon>
        <taxon>Lythraceae</taxon>
        <taxon>Trapa</taxon>
    </lineage>
</organism>
<gene>
    <name evidence="2" type="ORF">SAY87_029940</name>
</gene>
<feature type="region of interest" description="Disordered" evidence="1">
    <location>
        <begin position="1"/>
        <end position="22"/>
    </location>
</feature>
<accession>A0AAN7K8H1</accession>
<name>A0AAN7K8H1_9MYRT</name>
<dbReference type="EMBL" id="JAXIOK010000009">
    <property type="protein sequence ID" value="KAK4762056.1"/>
    <property type="molecule type" value="Genomic_DNA"/>
</dbReference>
<evidence type="ECO:0000313" key="3">
    <source>
        <dbReference type="Proteomes" id="UP001345219"/>
    </source>
</evidence>
<sequence length="107" mass="11881">MNPIRIPNCQKDASSPSNRSRGLVPGQYGWLLSPRSKTINGGIRVKTTSAATTHLSLSFPHQESNASKNSDFSSQSRVICRYLPPTLSLSSPFHIAMEFYLRLVPNY</sequence>
<proteinExistence type="predicted"/>
<feature type="compositionally biased region" description="Polar residues" evidence="1">
    <location>
        <begin position="11"/>
        <end position="20"/>
    </location>
</feature>
<comment type="caution">
    <text evidence="2">The sequence shown here is derived from an EMBL/GenBank/DDBJ whole genome shotgun (WGS) entry which is preliminary data.</text>
</comment>
<evidence type="ECO:0000256" key="1">
    <source>
        <dbReference type="SAM" id="MobiDB-lite"/>
    </source>
</evidence>